<dbReference type="GO" id="GO:0003677">
    <property type="term" value="F:DNA binding"/>
    <property type="evidence" value="ECO:0007669"/>
    <property type="project" value="InterPro"/>
</dbReference>
<dbReference type="Pfam" id="PF01555">
    <property type="entry name" value="N6_N4_Mtase"/>
    <property type="match status" value="1"/>
</dbReference>
<dbReference type="InterPro" id="IPR029063">
    <property type="entry name" value="SAM-dependent_MTases_sf"/>
</dbReference>
<dbReference type="SUPFAM" id="SSF53335">
    <property type="entry name" value="S-adenosyl-L-methionine-dependent methyltransferases"/>
    <property type="match status" value="1"/>
</dbReference>
<evidence type="ECO:0000259" key="3">
    <source>
        <dbReference type="Pfam" id="PF01555"/>
    </source>
</evidence>
<organism evidence="4">
    <name type="scientific">marine sediment metagenome</name>
    <dbReference type="NCBI Taxonomy" id="412755"/>
    <lineage>
        <taxon>unclassified sequences</taxon>
        <taxon>metagenomes</taxon>
        <taxon>ecological metagenomes</taxon>
    </lineage>
</organism>
<gene>
    <name evidence="4" type="ORF">LCGC14_1154590</name>
</gene>
<sequence length="318" mass="36482">MKVLNQEFGKDWAAYHADACNVTKEIPTDSIHYQIFSPPFSTLFVYSNSERDIGNCKKDDEFMKHFSFLVPELYRINMPGRLVSFHCMDLLATITKDGFIGLKDLPGMLIRIFQDAGFIYHSRVVIWKDPLIQAVRTKVLSLAHKQISKDSSRCNMGLPDYIITMRKPGENPEPISHGRGFEKYIGDRPEPKFEKNDIHGLNKYSHHVWQRYASPVWFDINQTNTLNIKQAREKEDERHICPLQLDVIDRVVELYSNPGETVLTPFGGVFSEVYSPVSLGRKGIGIELKKSYFLQGVKNLKNILIRSDSHGELGKLFS</sequence>
<dbReference type="InterPro" id="IPR002941">
    <property type="entry name" value="DNA_methylase_N4/N6"/>
</dbReference>
<keyword evidence="2" id="KW-0808">Transferase</keyword>
<dbReference type="EMBL" id="LAZR01005579">
    <property type="protein sequence ID" value="KKM98780.1"/>
    <property type="molecule type" value="Genomic_DNA"/>
</dbReference>
<evidence type="ECO:0000256" key="1">
    <source>
        <dbReference type="ARBA" id="ARBA00022603"/>
    </source>
</evidence>
<keyword evidence="1" id="KW-0489">Methyltransferase</keyword>
<name>A0A0F9PCR4_9ZZZZ</name>
<dbReference type="Gene3D" id="3.40.50.150">
    <property type="entry name" value="Vaccinia Virus protein VP39"/>
    <property type="match status" value="1"/>
</dbReference>
<dbReference type="GO" id="GO:0032259">
    <property type="term" value="P:methylation"/>
    <property type="evidence" value="ECO:0007669"/>
    <property type="project" value="UniProtKB-KW"/>
</dbReference>
<dbReference type="GO" id="GO:0008170">
    <property type="term" value="F:N-methyltransferase activity"/>
    <property type="evidence" value="ECO:0007669"/>
    <property type="project" value="InterPro"/>
</dbReference>
<feature type="non-terminal residue" evidence="4">
    <location>
        <position position="318"/>
    </location>
</feature>
<reference evidence="4" key="1">
    <citation type="journal article" date="2015" name="Nature">
        <title>Complex archaea that bridge the gap between prokaryotes and eukaryotes.</title>
        <authorList>
            <person name="Spang A."/>
            <person name="Saw J.H."/>
            <person name="Jorgensen S.L."/>
            <person name="Zaremba-Niedzwiedzka K."/>
            <person name="Martijn J."/>
            <person name="Lind A.E."/>
            <person name="van Eijk R."/>
            <person name="Schleper C."/>
            <person name="Guy L."/>
            <person name="Ettema T.J."/>
        </authorList>
    </citation>
    <scope>NUCLEOTIDE SEQUENCE</scope>
</reference>
<evidence type="ECO:0000256" key="2">
    <source>
        <dbReference type="ARBA" id="ARBA00022679"/>
    </source>
</evidence>
<dbReference type="AlphaFoldDB" id="A0A0F9PCR4"/>
<feature type="domain" description="DNA methylase N-4/N-6" evidence="3">
    <location>
        <begin position="34"/>
        <end position="294"/>
    </location>
</feature>
<comment type="caution">
    <text evidence="4">The sequence shown here is derived from an EMBL/GenBank/DDBJ whole genome shotgun (WGS) entry which is preliminary data.</text>
</comment>
<evidence type="ECO:0000313" key="4">
    <source>
        <dbReference type="EMBL" id="KKM98780.1"/>
    </source>
</evidence>
<proteinExistence type="predicted"/>
<protein>
    <recommendedName>
        <fullName evidence="3">DNA methylase N-4/N-6 domain-containing protein</fullName>
    </recommendedName>
</protein>
<accession>A0A0F9PCR4</accession>